<protein>
    <submittedName>
        <fullName evidence="3">No apical meristem-associated</fullName>
    </submittedName>
</protein>
<organism evidence="3 4">
    <name type="scientific">Abeliophyllum distichum</name>
    <dbReference type="NCBI Taxonomy" id="126358"/>
    <lineage>
        <taxon>Eukaryota</taxon>
        <taxon>Viridiplantae</taxon>
        <taxon>Streptophyta</taxon>
        <taxon>Embryophyta</taxon>
        <taxon>Tracheophyta</taxon>
        <taxon>Spermatophyta</taxon>
        <taxon>Magnoliopsida</taxon>
        <taxon>eudicotyledons</taxon>
        <taxon>Gunneridae</taxon>
        <taxon>Pentapetalae</taxon>
        <taxon>asterids</taxon>
        <taxon>lamiids</taxon>
        <taxon>Lamiales</taxon>
        <taxon>Oleaceae</taxon>
        <taxon>Forsythieae</taxon>
        <taxon>Abeliophyllum</taxon>
    </lineage>
</organism>
<gene>
    <name evidence="3" type="ORF">Adt_01675</name>
</gene>
<feature type="compositionally biased region" description="Basic and acidic residues" evidence="1">
    <location>
        <begin position="8"/>
        <end position="22"/>
    </location>
</feature>
<proteinExistence type="predicted"/>
<feature type="compositionally biased region" description="Basic and acidic residues" evidence="1">
    <location>
        <begin position="41"/>
        <end position="50"/>
    </location>
</feature>
<comment type="caution">
    <text evidence="3">The sequence shown here is derived from an EMBL/GenBank/DDBJ whole genome shotgun (WGS) entry which is preliminary data.</text>
</comment>
<evidence type="ECO:0000313" key="3">
    <source>
        <dbReference type="EMBL" id="KAL2540697.1"/>
    </source>
</evidence>
<reference evidence="4" key="1">
    <citation type="submission" date="2024-07" db="EMBL/GenBank/DDBJ databases">
        <title>Two chromosome-level genome assemblies of Korean endemic species Abeliophyllum distichum and Forsythia ovata (Oleaceae).</title>
        <authorList>
            <person name="Jang H."/>
        </authorList>
    </citation>
    <scope>NUCLEOTIDE SEQUENCE [LARGE SCALE GENOMIC DNA]</scope>
</reference>
<dbReference type="Proteomes" id="UP001604336">
    <property type="component" value="Unassembled WGS sequence"/>
</dbReference>
<feature type="region of interest" description="Disordered" evidence="1">
    <location>
        <begin position="1"/>
        <end position="53"/>
    </location>
</feature>
<evidence type="ECO:0000256" key="1">
    <source>
        <dbReference type="SAM" id="MobiDB-lite"/>
    </source>
</evidence>
<dbReference type="InterPro" id="IPR029466">
    <property type="entry name" value="NAM-associated_C"/>
</dbReference>
<accession>A0ABD1VTU1</accession>
<dbReference type="AlphaFoldDB" id="A0ABD1VTU1"/>
<feature type="domain" description="No apical meristem-associated C-terminal" evidence="2">
    <location>
        <begin position="9"/>
        <end position="118"/>
    </location>
</feature>
<name>A0ABD1VTU1_9LAMI</name>
<dbReference type="Pfam" id="PF14303">
    <property type="entry name" value="NAM-associated"/>
    <property type="match status" value="1"/>
</dbReference>
<dbReference type="EMBL" id="JBFOLK010000001">
    <property type="protein sequence ID" value="KAL2540697.1"/>
    <property type="molecule type" value="Genomic_DNA"/>
</dbReference>
<evidence type="ECO:0000259" key="2">
    <source>
        <dbReference type="Pfam" id="PF14303"/>
    </source>
</evidence>
<keyword evidence="4" id="KW-1185">Reference proteome</keyword>
<evidence type="ECO:0000313" key="4">
    <source>
        <dbReference type="Proteomes" id="UP001604336"/>
    </source>
</evidence>
<sequence length="142" mass="16506">MTLTISKRHSDSINLEEDRREAFGSINNPMQYEKPVGRKAAKQDKKDKNAEYSNSQSWIANSVEAMAAQTLNRNVSRATFYEDRSKMQRLNWELNIMNKYISTLSLRMEKYFRLKQNKNLAYLDAPQAPQDNPKIPNSDNSN</sequence>